<feature type="region of interest" description="Disordered" evidence="9">
    <location>
        <begin position="569"/>
        <end position="597"/>
    </location>
</feature>
<comment type="catalytic activity">
    <reaction evidence="1">
        <text>ATP + protein L-histidine = ADP + protein N-phospho-L-histidine.</text>
        <dbReference type="EC" id="2.7.13.3"/>
    </reaction>
</comment>
<dbReference type="InterPro" id="IPR003594">
    <property type="entry name" value="HATPase_dom"/>
</dbReference>
<proteinExistence type="predicted"/>
<feature type="transmembrane region" description="Helical" evidence="10">
    <location>
        <begin position="67"/>
        <end position="85"/>
    </location>
</feature>
<evidence type="ECO:0000256" key="4">
    <source>
        <dbReference type="ARBA" id="ARBA00022679"/>
    </source>
</evidence>
<dbReference type="Gene3D" id="3.30.565.10">
    <property type="entry name" value="Histidine kinase-like ATPase, C-terminal domain"/>
    <property type="match status" value="1"/>
</dbReference>
<evidence type="ECO:0000256" key="9">
    <source>
        <dbReference type="SAM" id="MobiDB-lite"/>
    </source>
</evidence>
<dbReference type="AlphaFoldDB" id="A0A4P6X047"/>
<keyword evidence="10" id="KW-0812">Transmembrane</keyword>
<feature type="compositionally biased region" description="Low complexity" evidence="9">
    <location>
        <begin position="586"/>
        <end position="597"/>
    </location>
</feature>
<dbReference type="Gene3D" id="3.30.450.20">
    <property type="entry name" value="PAS domain"/>
    <property type="match status" value="1"/>
</dbReference>
<evidence type="ECO:0000256" key="5">
    <source>
        <dbReference type="ARBA" id="ARBA00022741"/>
    </source>
</evidence>
<dbReference type="GO" id="GO:0005524">
    <property type="term" value="F:ATP binding"/>
    <property type="evidence" value="ECO:0007669"/>
    <property type="project" value="UniProtKB-KW"/>
</dbReference>
<keyword evidence="6" id="KW-0418">Kinase</keyword>
<keyword evidence="3" id="KW-0597">Phosphoprotein</keyword>
<dbReference type="GO" id="GO:0007234">
    <property type="term" value="P:osmosensory signaling via phosphorelay pathway"/>
    <property type="evidence" value="ECO:0007669"/>
    <property type="project" value="TreeGrafter"/>
</dbReference>
<dbReference type="InterPro" id="IPR036890">
    <property type="entry name" value="HATPase_C_sf"/>
</dbReference>
<keyword evidence="4 12" id="KW-0808">Transferase</keyword>
<dbReference type="SMART" id="SM00387">
    <property type="entry name" value="HATPase_c"/>
    <property type="match status" value="1"/>
</dbReference>
<dbReference type="RefSeq" id="WP_079364464.1">
    <property type="nucleotide sequence ID" value="NZ_CP037867.1"/>
</dbReference>
<dbReference type="Proteomes" id="UP000293912">
    <property type="component" value="Chromosome"/>
</dbReference>
<keyword evidence="5" id="KW-0547">Nucleotide-binding</keyword>
<organism evidence="12 13">
    <name type="scientific">Hydrogenophaga pseudoflava</name>
    <name type="common">Pseudomonas carboxydoflava</name>
    <dbReference type="NCBI Taxonomy" id="47421"/>
    <lineage>
        <taxon>Bacteria</taxon>
        <taxon>Pseudomonadati</taxon>
        <taxon>Pseudomonadota</taxon>
        <taxon>Betaproteobacteria</taxon>
        <taxon>Burkholderiales</taxon>
        <taxon>Comamonadaceae</taxon>
        <taxon>Hydrogenophaga</taxon>
    </lineage>
</organism>
<evidence type="ECO:0000256" key="2">
    <source>
        <dbReference type="ARBA" id="ARBA00012438"/>
    </source>
</evidence>
<feature type="transmembrane region" description="Helical" evidence="10">
    <location>
        <begin position="97"/>
        <end position="117"/>
    </location>
</feature>
<dbReference type="InterPro" id="IPR003661">
    <property type="entry name" value="HisK_dim/P_dom"/>
</dbReference>
<keyword evidence="10" id="KW-1133">Transmembrane helix</keyword>
<dbReference type="EMBL" id="CP037867">
    <property type="protein sequence ID" value="QBM26874.1"/>
    <property type="molecule type" value="Genomic_DNA"/>
</dbReference>
<evidence type="ECO:0000256" key="6">
    <source>
        <dbReference type="ARBA" id="ARBA00022777"/>
    </source>
</evidence>
<feature type="domain" description="Histidine kinase" evidence="11">
    <location>
        <begin position="348"/>
        <end position="561"/>
    </location>
</feature>
<dbReference type="InterPro" id="IPR036097">
    <property type="entry name" value="HisK_dim/P_sf"/>
</dbReference>
<dbReference type="Pfam" id="PF25323">
    <property type="entry name" value="6TM_PilS"/>
    <property type="match status" value="1"/>
</dbReference>
<dbReference type="CDD" id="cd00082">
    <property type="entry name" value="HisKA"/>
    <property type="match status" value="1"/>
</dbReference>
<evidence type="ECO:0000259" key="11">
    <source>
        <dbReference type="PROSITE" id="PS50109"/>
    </source>
</evidence>
<dbReference type="SUPFAM" id="SSF55874">
    <property type="entry name" value="ATPase domain of HSP90 chaperone/DNA topoisomerase II/histidine kinase"/>
    <property type="match status" value="1"/>
</dbReference>
<dbReference type="GO" id="GO:0030295">
    <property type="term" value="F:protein kinase activator activity"/>
    <property type="evidence" value="ECO:0007669"/>
    <property type="project" value="TreeGrafter"/>
</dbReference>
<evidence type="ECO:0000313" key="12">
    <source>
        <dbReference type="EMBL" id="QBM26874.1"/>
    </source>
</evidence>
<evidence type="ECO:0000256" key="3">
    <source>
        <dbReference type="ARBA" id="ARBA00022553"/>
    </source>
</evidence>
<name>A0A4P6X047_HYDPS</name>
<accession>A0A4P6X047</accession>
<dbReference type="PROSITE" id="PS50109">
    <property type="entry name" value="HIS_KIN"/>
    <property type="match status" value="1"/>
</dbReference>
<dbReference type="Gene3D" id="1.10.287.130">
    <property type="match status" value="1"/>
</dbReference>
<dbReference type="InterPro" id="IPR004358">
    <property type="entry name" value="Sig_transdc_His_kin-like_C"/>
</dbReference>
<dbReference type="GO" id="GO:0000155">
    <property type="term" value="F:phosphorelay sensor kinase activity"/>
    <property type="evidence" value="ECO:0007669"/>
    <property type="project" value="InterPro"/>
</dbReference>
<evidence type="ECO:0000256" key="7">
    <source>
        <dbReference type="ARBA" id="ARBA00022840"/>
    </source>
</evidence>
<keyword evidence="8" id="KW-0902">Two-component regulatory system</keyword>
<dbReference type="EC" id="2.7.13.3" evidence="2"/>
<evidence type="ECO:0000313" key="13">
    <source>
        <dbReference type="Proteomes" id="UP000293912"/>
    </source>
</evidence>
<dbReference type="SUPFAM" id="SSF47384">
    <property type="entry name" value="Homodimeric domain of signal transducing histidine kinase"/>
    <property type="match status" value="1"/>
</dbReference>
<protein>
    <recommendedName>
        <fullName evidence="2">histidine kinase</fullName>
        <ecNumber evidence="2">2.7.13.3</ecNumber>
    </recommendedName>
</protein>
<keyword evidence="7" id="KW-0067">ATP-binding</keyword>
<dbReference type="GO" id="GO:0000156">
    <property type="term" value="F:phosphorelay response regulator activity"/>
    <property type="evidence" value="ECO:0007669"/>
    <property type="project" value="TreeGrafter"/>
</dbReference>
<evidence type="ECO:0000256" key="10">
    <source>
        <dbReference type="SAM" id="Phobius"/>
    </source>
</evidence>
<dbReference type="KEGG" id="hpse:HPF_04210"/>
<evidence type="ECO:0000256" key="8">
    <source>
        <dbReference type="ARBA" id="ARBA00023012"/>
    </source>
</evidence>
<keyword evidence="13" id="KW-1185">Reference proteome</keyword>
<evidence type="ECO:0000256" key="1">
    <source>
        <dbReference type="ARBA" id="ARBA00000085"/>
    </source>
</evidence>
<dbReference type="PRINTS" id="PR00344">
    <property type="entry name" value="BCTRLSENSOR"/>
</dbReference>
<gene>
    <name evidence="12" type="primary">zraS1</name>
    <name evidence="12" type="ORF">HPF_04210</name>
</gene>
<dbReference type="Pfam" id="PF02518">
    <property type="entry name" value="HATPase_c"/>
    <property type="match status" value="1"/>
</dbReference>
<dbReference type="SMART" id="SM00388">
    <property type="entry name" value="HisKA"/>
    <property type="match status" value="1"/>
</dbReference>
<keyword evidence="10" id="KW-0472">Membrane</keyword>
<feature type="transmembrane region" description="Helical" evidence="10">
    <location>
        <begin position="129"/>
        <end position="156"/>
    </location>
</feature>
<dbReference type="InterPro" id="IPR005467">
    <property type="entry name" value="His_kinase_dom"/>
</dbReference>
<feature type="transmembrane region" description="Helical" evidence="10">
    <location>
        <begin position="43"/>
        <end position="61"/>
    </location>
</feature>
<dbReference type="Pfam" id="PF00512">
    <property type="entry name" value="HisKA"/>
    <property type="match status" value="1"/>
</dbReference>
<dbReference type="InterPro" id="IPR050351">
    <property type="entry name" value="BphY/WalK/GraS-like"/>
</dbReference>
<dbReference type="PANTHER" id="PTHR42878">
    <property type="entry name" value="TWO-COMPONENT HISTIDINE KINASE"/>
    <property type="match status" value="1"/>
</dbReference>
<feature type="transmembrane region" description="Helical" evidence="10">
    <location>
        <begin position="177"/>
        <end position="195"/>
    </location>
</feature>
<dbReference type="PANTHER" id="PTHR42878:SF7">
    <property type="entry name" value="SENSOR HISTIDINE KINASE GLRK"/>
    <property type="match status" value="1"/>
</dbReference>
<sequence>MPKEPSSQFAPSWFSTLEAGNSAQDRHHQVRAYVRLWRAFMRARVLIAFVLLALQVFLLSSPGAGPSWLVAVCALHLSAALAVLFSTRPPAPGQALGVQWLLTIGVDLAAFGVLQYFEQAGINYTPLFALPVLMAAILGSMTLALATAAVVTLYLLGEAAISAPLLSEVSTSRFLQSGLTGTGFFLVAILASQLAQRLAREEARARSSQAAARAQAQVNELIIESLSEGVLVVDRHGVVRNANPAAQGMLMGEAYPHAAKLLLSARAGWEELARLVDQTFLRGQELESEVRVDLDELTTHRLFARTRLTSAQSARPIELCVLFLEDLREVEARVRTEKLASMGRMSAAVAHEIRNPLSAITQANALLDEEVTEAGQKRLTRMIDQNAQRLAKIVDDILNVARAQPSQGETAPALPLDQTVRYITHEWNRGAQAQGVLGVHPHAPGAHIAFDPEHLRRLLINLLDNALRHASRRPSSVRVITQPSGSDRVRISVWSDSAPLEPGVLKHLFEPFFSSESRSSGLGLYICRELCERYGAQIAYQRSRLDQKEGNEFYILVPTLQGGVRAPVQQSLTYPPGDSVPPPSRPSTNGPPSLSTL</sequence>
<reference evidence="12 13" key="1">
    <citation type="submission" date="2019-03" db="EMBL/GenBank/DDBJ databases">
        <authorList>
            <person name="Sebastian G."/>
            <person name="Baumann P."/>
            <person name="Ruckert C."/>
            <person name="Kalinowski J."/>
            <person name="Nebel B."/>
            <person name="Takors R."/>
            <person name="Blombach B."/>
        </authorList>
    </citation>
    <scope>NUCLEOTIDE SEQUENCE [LARGE SCALE GENOMIC DNA]</scope>
    <source>
        <strain evidence="12 13">DSM 1084</strain>
    </source>
</reference>